<feature type="domain" description="YqaJ viral recombinase" evidence="1">
    <location>
        <begin position="12"/>
        <end position="148"/>
    </location>
</feature>
<name>A0ABX2ZYR5_9GAMM</name>
<accession>A0ABX2ZYR5</accession>
<dbReference type="PANTHER" id="PTHR46609">
    <property type="entry name" value="EXONUCLEASE, PHAGE-TYPE/RECB, C-TERMINAL DOMAIN-CONTAINING PROTEIN"/>
    <property type="match status" value="1"/>
</dbReference>
<dbReference type="SUPFAM" id="SSF52980">
    <property type="entry name" value="Restriction endonuclease-like"/>
    <property type="match status" value="1"/>
</dbReference>
<comment type="caution">
    <text evidence="2">The sequence shown here is derived from an EMBL/GenBank/DDBJ whole genome shotgun (WGS) entry which is preliminary data.</text>
</comment>
<dbReference type="InterPro" id="IPR011604">
    <property type="entry name" value="PDDEXK-like_dom_sf"/>
</dbReference>
<dbReference type="InterPro" id="IPR011335">
    <property type="entry name" value="Restrct_endonuc-II-like"/>
</dbReference>
<dbReference type="Gene3D" id="3.90.320.10">
    <property type="match status" value="1"/>
</dbReference>
<proteinExistence type="predicted"/>
<protein>
    <recommendedName>
        <fullName evidence="1">YqaJ viral recombinase domain-containing protein</fullName>
    </recommendedName>
</protein>
<evidence type="ECO:0000313" key="3">
    <source>
        <dbReference type="Proteomes" id="UP000094329"/>
    </source>
</evidence>
<dbReference type="NCBIfam" id="TIGR03033">
    <property type="entry name" value="phage_rel_nuc"/>
    <property type="match status" value="1"/>
</dbReference>
<evidence type="ECO:0000313" key="2">
    <source>
        <dbReference type="EMBL" id="ODN41373.1"/>
    </source>
</evidence>
<dbReference type="PANTHER" id="PTHR46609:SF6">
    <property type="entry name" value="EXONUCLEASE, PHAGE-TYPE_RECB, C-TERMINAL DOMAIN-CONTAINING PROTEIN-RELATED"/>
    <property type="match status" value="1"/>
</dbReference>
<evidence type="ECO:0000259" key="1">
    <source>
        <dbReference type="Pfam" id="PF09588"/>
    </source>
</evidence>
<gene>
    <name evidence="2" type="ORF">BGC07_16515</name>
</gene>
<organism evidence="2 3">
    <name type="scientific">Piscirickettsia litoralis</name>
    <dbReference type="NCBI Taxonomy" id="1891921"/>
    <lineage>
        <taxon>Bacteria</taxon>
        <taxon>Pseudomonadati</taxon>
        <taxon>Pseudomonadota</taxon>
        <taxon>Gammaproteobacteria</taxon>
        <taxon>Thiotrichales</taxon>
        <taxon>Piscirickettsiaceae</taxon>
        <taxon>Piscirickettsia</taxon>
    </lineage>
</organism>
<dbReference type="RefSeq" id="WP_069314166.1">
    <property type="nucleotide sequence ID" value="NZ_MDTU01000003.1"/>
</dbReference>
<sequence>MKVVDLIQGSDQWHAWRKLGVSASDAAVFMNTSPYKTPWRLWAEKTQRVEPPDLSDNFFVKRGHALEPAARAKMEALLDDLLIPLCAESSEHSVIRASFDGLSSQGFPVELKVPSPKTWQDVIEQKEHSKAYQLYFYQVQYQIYVAEAQQGYLCFYHEGQIKVFLIRRDEELISQLVKKASAFWQAVQTDVAPERDPERDIALLHGVQSEYVSEYCFYAEKLAALKKTVKAYELAQKGCLTELEKGMGNNKIADFGGLTLTRSMAKGAIDYKKIVETLLPQLSDDQLNQYRKLGSEKLLPKVNKAALVQSRPHFNEPFSAYF</sequence>
<dbReference type="Proteomes" id="UP000094329">
    <property type="component" value="Unassembled WGS sequence"/>
</dbReference>
<dbReference type="InterPro" id="IPR017482">
    <property type="entry name" value="Lambda-type_endonuclease"/>
</dbReference>
<dbReference type="InterPro" id="IPR019080">
    <property type="entry name" value="YqaJ_viral_recombinase"/>
</dbReference>
<dbReference type="InterPro" id="IPR051703">
    <property type="entry name" value="NF-kappa-B_Signaling_Reg"/>
</dbReference>
<keyword evidence="3" id="KW-1185">Reference proteome</keyword>
<reference evidence="2 3" key="1">
    <citation type="submission" date="2016-08" db="EMBL/GenBank/DDBJ databases">
        <title>Draft genome sequence of Candidatus Piscirickettsia litoralis, from seawater.</title>
        <authorList>
            <person name="Wan X."/>
            <person name="Lee A.J."/>
            <person name="Hou S."/>
            <person name="Donachie S.P."/>
        </authorList>
    </citation>
    <scope>NUCLEOTIDE SEQUENCE [LARGE SCALE GENOMIC DNA]</scope>
    <source>
        <strain evidence="2 3">Y2</strain>
    </source>
</reference>
<dbReference type="EMBL" id="MDTU01000003">
    <property type="protein sequence ID" value="ODN41373.1"/>
    <property type="molecule type" value="Genomic_DNA"/>
</dbReference>
<dbReference type="Pfam" id="PF09588">
    <property type="entry name" value="YqaJ"/>
    <property type="match status" value="1"/>
</dbReference>